<feature type="signal peptide" evidence="2">
    <location>
        <begin position="1"/>
        <end position="20"/>
    </location>
</feature>
<reference evidence="3 4" key="1">
    <citation type="journal article" date="2024" name="Chem. Sci.">
        <title>Discovery of megapolipeptins by genome mining of a Burkholderiales bacteria collection.</title>
        <authorList>
            <person name="Paulo B.S."/>
            <person name="Recchia M.J.J."/>
            <person name="Lee S."/>
            <person name="Fergusson C.H."/>
            <person name="Romanowski S.B."/>
            <person name="Hernandez A."/>
            <person name="Krull N."/>
            <person name="Liu D.Y."/>
            <person name="Cavanagh H."/>
            <person name="Bos A."/>
            <person name="Gray C.A."/>
            <person name="Murphy B.T."/>
            <person name="Linington R.G."/>
            <person name="Eustaquio A.S."/>
        </authorList>
    </citation>
    <scope>NUCLEOTIDE SEQUENCE [LARGE SCALE GENOMIC DNA]</scope>
    <source>
        <strain evidence="3 4">RL17-338-BIC-A</strain>
    </source>
</reference>
<evidence type="ECO:0000313" key="4">
    <source>
        <dbReference type="Proteomes" id="UP001629432"/>
    </source>
</evidence>
<proteinExistence type="predicted"/>
<gene>
    <name evidence="3" type="ORF">PQQ63_03560</name>
</gene>
<organism evidence="3 4">
    <name type="scientific">Paraburkholderia metrosideri</name>
    <dbReference type="NCBI Taxonomy" id="580937"/>
    <lineage>
        <taxon>Bacteria</taxon>
        <taxon>Pseudomonadati</taxon>
        <taxon>Pseudomonadota</taxon>
        <taxon>Betaproteobacteria</taxon>
        <taxon>Burkholderiales</taxon>
        <taxon>Burkholderiaceae</taxon>
        <taxon>Paraburkholderia</taxon>
    </lineage>
</organism>
<dbReference type="PROSITE" id="PS51257">
    <property type="entry name" value="PROKAR_LIPOPROTEIN"/>
    <property type="match status" value="1"/>
</dbReference>
<dbReference type="Proteomes" id="UP001629432">
    <property type="component" value="Unassembled WGS sequence"/>
</dbReference>
<protein>
    <submittedName>
        <fullName evidence="3">Uncharacterized protein</fullName>
    </submittedName>
</protein>
<dbReference type="EMBL" id="JAQQCF010000002">
    <property type="protein sequence ID" value="MFM0635774.1"/>
    <property type="molecule type" value="Genomic_DNA"/>
</dbReference>
<evidence type="ECO:0000256" key="2">
    <source>
        <dbReference type="SAM" id="SignalP"/>
    </source>
</evidence>
<evidence type="ECO:0000256" key="1">
    <source>
        <dbReference type="SAM" id="MobiDB-lite"/>
    </source>
</evidence>
<name>A0ABW9DLF5_9BURK</name>
<accession>A0ABW9DLF5</accession>
<feature type="chain" id="PRO_5046442213" evidence="2">
    <location>
        <begin position="21"/>
        <end position="68"/>
    </location>
</feature>
<feature type="compositionally biased region" description="Polar residues" evidence="1">
    <location>
        <begin position="38"/>
        <end position="53"/>
    </location>
</feature>
<keyword evidence="4" id="KW-1185">Reference proteome</keyword>
<sequence length="68" mass="6523">MHRLRSAALCAALFLTVALAACGDGSSGSSAAPAANSQTPASDANAQEPSSGTPVVHWAPDSGASAAN</sequence>
<keyword evidence="2" id="KW-0732">Signal</keyword>
<feature type="compositionally biased region" description="Low complexity" evidence="1">
    <location>
        <begin position="24"/>
        <end position="37"/>
    </location>
</feature>
<comment type="caution">
    <text evidence="3">The sequence shown here is derived from an EMBL/GenBank/DDBJ whole genome shotgun (WGS) entry which is preliminary data.</text>
</comment>
<dbReference type="RefSeq" id="WP_408333419.1">
    <property type="nucleotide sequence ID" value="NZ_JAQQCF010000002.1"/>
</dbReference>
<evidence type="ECO:0000313" key="3">
    <source>
        <dbReference type="EMBL" id="MFM0635774.1"/>
    </source>
</evidence>
<feature type="region of interest" description="Disordered" evidence="1">
    <location>
        <begin position="24"/>
        <end position="68"/>
    </location>
</feature>